<dbReference type="AlphaFoldDB" id="A0A5B2ZAS9"/>
<dbReference type="GO" id="GO:0020037">
    <property type="term" value="F:heme binding"/>
    <property type="evidence" value="ECO:0007669"/>
    <property type="project" value="InterPro"/>
</dbReference>
<dbReference type="SUPFAM" id="SSF46626">
    <property type="entry name" value="Cytochrome c"/>
    <property type="match status" value="1"/>
</dbReference>
<sequence>MSRHRFRLIARRPAPRRAIAAVLAALAVVASAPSAISAASAPAGAAAIPPLPPRLGLTGLFEDGNPARVDPGHLAFSPQYPLWTDGARKQRWISLPTGTAVDARDPNAWQFPPGTRLWKTFAYDRPVETRMIERLADGSWRYATYIWREDGSDADLAPARATVLTIAAAPEGRYVVPSRDDCTACHEGGATPVLGFSALQLSPDRDPHAPHASAGQLGLDDLVRMGRITGLPDAMLRKPPRIPAASPEERAALGYLHGNCGHCHNRSGRGVPVALNLAALWRDDGIDADSIRASMFGREARYAGIGQPRRLVVPGEPVSSLLPVRMRSRDPLLQMPPLGTQSVDDRGLALVEHWIATMPSSQRTSPKETSP</sequence>
<gene>
    <name evidence="2" type="ORF">F0415_07435</name>
</gene>
<proteinExistence type="predicted"/>
<evidence type="ECO:0000256" key="1">
    <source>
        <dbReference type="SAM" id="SignalP"/>
    </source>
</evidence>
<comment type="caution">
    <text evidence="2">The sequence shown here is derived from an EMBL/GenBank/DDBJ whole genome shotgun (WGS) entry which is preliminary data.</text>
</comment>
<keyword evidence="1" id="KW-0732">Signal</keyword>
<evidence type="ECO:0000313" key="3">
    <source>
        <dbReference type="Proteomes" id="UP000322165"/>
    </source>
</evidence>
<protein>
    <recommendedName>
        <fullName evidence="4">Cytochrome c domain-containing protein</fullName>
    </recommendedName>
</protein>
<keyword evidence="3" id="KW-1185">Reference proteome</keyword>
<feature type="chain" id="PRO_5022964414" description="Cytochrome c domain-containing protein" evidence="1">
    <location>
        <begin position="46"/>
        <end position="371"/>
    </location>
</feature>
<dbReference type="RefSeq" id="WP_149860566.1">
    <property type="nucleotide sequence ID" value="NZ_VUOD01000004.1"/>
</dbReference>
<reference evidence="2 3" key="1">
    <citation type="submission" date="2019-09" db="EMBL/GenBank/DDBJ databases">
        <title>Arenimonas chukotkensis sp. nov., a bacterium isolated from Chukotka hot spring, Arctic region, Russia.</title>
        <authorList>
            <person name="Zayulina K.S."/>
            <person name="Prokofeva M.I."/>
            <person name="Elcheninov A.G."/>
            <person name="Novikov A."/>
            <person name="Kochetkova T.V."/>
            <person name="Kublanov I.V."/>
        </authorList>
    </citation>
    <scope>NUCLEOTIDE SEQUENCE [LARGE SCALE GENOMIC DNA]</scope>
    <source>
        <strain evidence="2 3">3729k</strain>
    </source>
</reference>
<name>A0A5B2ZAS9_9GAMM</name>
<accession>A0A5B2ZAS9</accession>
<feature type="signal peptide" evidence="1">
    <location>
        <begin position="1"/>
        <end position="45"/>
    </location>
</feature>
<dbReference type="GO" id="GO:0009055">
    <property type="term" value="F:electron transfer activity"/>
    <property type="evidence" value="ECO:0007669"/>
    <property type="project" value="InterPro"/>
</dbReference>
<dbReference type="Proteomes" id="UP000322165">
    <property type="component" value="Unassembled WGS sequence"/>
</dbReference>
<evidence type="ECO:0008006" key="4">
    <source>
        <dbReference type="Google" id="ProtNLM"/>
    </source>
</evidence>
<dbReference type="EMBL" id="VUOD01000004">
    <property type="protein sequence ID" value="KAA2285067.1"/>
    <property type="molecule type" value="Genomic_DNA"/>
</dbReference>
<evidence type="ECO:0000313" key="2">
    <source>
        <dbReference type="EMBL" id="KAA2285067.1"/>
    </source>
</evidence>
<organism evidence="2 3">
    <name type="scientific">Arenimonas fontis</name>
    <dbReference type="NCBI Taxonomy" id="2608255"/>
    <lineage>
        <taxon>Bacteria</taxon>
        <taxon>Pseudomonadati</taxon>
        <taxon>Pseudomonadota</taxon>
        <taxon>Gammaproteobacteria</taxon>
        <taxon>Lysobacterales</taxon>
        <taxon>Lysobacteraceae</taxon>
        <taxon>Arenimonas</taxon>
    </lineage>
</organism>
<reference evidence="2 3" key="2">
    <citation type="submission" date="2019-09" db="EMBL/GenBank/DDBJ databases">
        <authorList>
            <person name="Mazur A."/>
        </authorList>
    </citation>
    <scope>NUCLEOTIDE SEQUENCE [LARGE SCALE GENOMIC DNA]</scope>
    <source>
        <strain evidence="2 3">3729k</strain>
    </source>
</reference>
<dbReference type="InterPro" id="IPR036909">
    <property type="entry name" value="Cyt_c-like_dom_sf"/>
</dbReference>